<accession>A0ABR1SQ69</accession>
<dbReference type="InterPro" id="IPR032640">
    <property type="entry name" value="AMPK1_CBM"/>
</dbReference>
<feature type="compositionally biased region" description="Acidic residues" evidence="2">
    <location>
        <begin position="107"/>
        <end position="120"/>
    </location>
</feature>
<dbReference type="Gene3D" id="2.60.40.10">
    <property type="entry name" value="Immunoglobulins"/>
    <property type="match status" value="1"/>
</dbReference>
<evidence type="ECO:0000313" key="4">
    <source>
        <dbReference type="EMBL" id="KAK8035991.1"/>
    </source>
</evidence>
<dbReference type="CDD" id="cd02859">
    <property type="entry name" value="E_set_AMPKbeta_like_N"/>
    <property type="match status" value="1"/>
</dbReference>
<organism evidence="4 5">
    <name type="scientific">Apiospora marii</name>
    <dbReference type="NCBI Taxonomy" id="335849"/>
    <lineage>
        <taxon>Eukaryota</taxon>
        <taxon>Fungi</taxon>
        <taxon>Dikarya</taxon>
        <taxon>Ascomycota</taxon>
        <taxon>Pezizomycotina</taxon>
        <taxon>Sordariomycetes</taxon>
        <taxon>Xylariomycetidae</taxon>
        <taxon>Amphisphaeriales</taxon>
        <taxon>Apiosporaceae</taxon>
        <taxon>Apiospora</taxon>
    </lineage>
</organism>
<evidence type="ECO:0000256" key="1">
    <source>
        <dbReference type="ARBA" id="ARBA00010926"/>
    </source>
</evidence>
<dbReference type="PANTHER" id="PTHR10343:SF84">
    <property type="entry name" value="5'-AMP-ACTIVATED PROTEIN KINASE SUBUNIT BETA-1"/>
    <property type="match status" value="1"/>
</dbReference>
<dbReference type="Pfam" id="PF16561">
    <property type="entry name" value="AMPK1_CBM"/>
    <property type="match status" value="1"/>
</dbReference>
<evidence type="ECO:0000256" key="2">
    <source>
        <dbReference type="SAM" id="MobiDB-lite"/>
    </source>
</evidence>
<evidence type="ECO:0000259" key="3">
    <source>
        <dbReference type="Pfam" id="PF16561"/>
    </source>
</evidence>
<comment type="caution">
    <text evidence="4">The sequence shown here is derived from an EMBL/GenBank/DDBJ whole genome shotgun (WGS) entry which is preliminary data.</text>
</comment>
<dbReference type="Proteomes" id="UP001396898">
    <property type="component" value="Unassembled WGS sequence"/>
</dbReference>
<evidence type="ECO:0000313" key="5">
    <source>
        <dbReference type="Proteomes" id="UP001396898"/>
    </source>
</evidence>
<feature type="region of interest" description="Disordered" evidence="2">
    <location>
        <begin position="96"/>
        <end position="173"/>
    </location>
</feature>
<gene>
    <name evidence="4" type="ORF">PG991_002064</name>
</gene>
<dbReference type="EMBL" id="JAQQWI010000005">
    <property type="protein sequence ID" value="KAK8035991.1"/>
    <property type="molecule type" value="Genomic_DNA"/>
</dbReference>
<feature type="region of interest" description="Disordered" evidence="2">
    <location>
        <begin position="189"/>
        <end position="371"/>
    </location>
</feature>
<sequence>MSAMASTQVPVTITYRKPGTNPPVFISGTFSDPPWQPQEMSCVVDNDSNHIFQLKTSVPAGSKVEYKFRLGPGDWWVLDETANTVSDNLGNLNNVMTAPASNGGGNVDDELDDLADEDTADPPMLSHESYKPDDIEEWPINFPTTDQEVFGSSRKGEEEIDQNDPRFEHFPSENRHSIIAALRKIEGSVSEDGTSITDDLASHGHPLSPQISPMTPDPSSSPKSQRRSYRLDPPSDHTLDIPRSPRSMASLQSIEETLEEEPSDTIEGRIAGNGPEESVLQDRRQSDNVSPSLGGTQTIKGPVVAPAPLESRDSASSEDEGISMAPTRKETKENDTTGLRHRNKAETPTNSRSKAPSSVHSMHGASSKNNNNNNGNWLQTFLHVVFVDWVGGFFIHFWNRFLRGKTGQT</sequence>
<feature type="compositionally biased region" description="Basic and acidic residues" evidence="2">
    <location>
        <begin position="229"/>
        <end position="240"/>
    </location>
</feature>
<feature type="domain" description="AMP-activated protein kinase glycogen-binding" evidence="3">
    <location>
        <begin position="9"/>
        <end position="97"/>
    </location>
</feature>
<dbReference type="PANTHER" id="PTHR10343">
    <property type="entry name" value="5'-AMP-ACTIVATED PROTEIN KINASE , BETA SUBUNIT"/>
    <property type="match status" value="1"/>
</dbReference>
<feature type="compositionally biased region" description="Basic and acidic residues" evidence="2">
    <location>
        <begin position="163"/>
        <end position="173"/>
    </location>
</feature>
<feature type="compositionally biased region" description="Polar residues" evidence="2">
    <location>
        <begin position="209"/>
        <end position="223"/>
    </location>
</feature>
<dbReference type="SUPFAM" id="SSF81296">
    <property type="entry name" value="E set domains"/>
    <property type="match status" value="1"/>
</dbReference>
<dbReference type="InterPro" id="IPR014756">
    <property type="entry name" value="Ig_E-set"/>
</dbReference>
<dbReference type="InterPro" id="IPR013783">
    <property type="entry name" value="Ig-like_fold"/>
</dbReference>
<feature type="compositionally biased region" description="Polar residues" evidence="2">
    <location>
        <begin position="287"/>
        <end position="299"/>
    </location>
</feature>
<dbReference type="InterPro" id="IPR050827">
    <property type="entry name" value="CRP1_MDG1_kinase"/>
</dbReference>
<proteinExistence type="inferred from homology"/>
<comment type="similarity">
    <text evidence="1">Belongs to the 5'-AMP-activated protein kinase beta subunit family.</text>
</comment>
<name>A0ABR1SQ69_9PEZI</name>
<reference evidence="4 5" key="1">
    <citation type="submission" date="2023-01" db="EMBL/GenBank/DDBJ databases">
        <title>Analysis of 21 Apiospora genomes using comparative genomics revels a genus with tremendous synthesis potential of carbohydrate active enzymes and secondary metabolites.</title>
        <authorList>
            <person name="Sorensen T."/>
        </authorList>
    </citation>
    <scope>NUCLEOTIDE SEQUENCE [LARGE SCALE GENOMIC DNA]</scope>
    <source>
        <strain evidence="4 5">CBS 20057</strain>
    </source>
</reference>
<protein>
    <recommendedName>
        <fullName evidence="3">AMP-activated protein kinase glycogen-binding domain-containing protein</fullName>
    </recommendedName>
</protein>
<keyword evidence="5" id="KW-1185">Reference proteome</keyword>
<feature type="compositionally biased region" description="Polar residues" evidence="2">
    <location>
        <begin position="346"/>
        <end position="368"/>
    </location>
</feature>